<feature type="transmembrane region" description="Helical" evidence="1">
    <location>
        <begin position="64"/>
        <end position="82"/>
    </location>
</feature>
<dbReference type="KEGG" id="sdyn:Mal52_28920"/>
<accession>A0A517ZPN1</accession>
<keyword evidence="1" id="KW-1133">Transmembrane helix</keyword>
<proteinExistence type="predicted"/>
<evidence type="ECO:0000313" key="2">
    <source>
        <dbReference type="EMBL" id="QDU44411.1"/>
    </source>
</evidence>
<protein>
    <submittedName>
        <fullName evidence="2">Uncharacterized protein</fullName>
    </submittedName>
</protein>
<organism evidence="2 3">
    <name type="scientific">Symmachiella dynata</name>
    <dbReference type="NCBI Taxonomy" id="2527995"/>
    <lineage>
        <taxon>Bacteria</taxon>
        <taxon>Pseudomonadati</taxon>
        <taxon>Planctomycetota</taxon>
        <taxon>Planctomycetia</taxon>
        <taxon>Planctomycetales</taxon>
        <taxon>Planctomycetaceae</taxon>
        <taxon>Symmachiella</taxon>
    </lineage>
</organism>
<name>A0A517ZPN1_9PLAN</name>
<sequence>MQKEQLASIVGWALCVLSVFLVVGTTIGRNGSGPMFPSLIPVFGVPFVIFFLLAQAGICYWLRSSLGIALVVAVCLLGYWIGGFGEAKWKRRHTRPVAMDRVLEQHGIPSSNYDWTRDRLIKGVSMSALVLGVICIRKWD</sequence>
<keyword evidence="3" id="KW-1185">Reference proteome</keyword>
<reference evidence="2 3" key="1">
    <citation type="submission" date="2019-02" db="EMBL/GenBank/DDBJ databases">
        <title>Deep-cultivation of Planctomycetes and their phenomic and genomic characterization uncovers novel biology.</title>
        <authorList>
            <person name="Wiegand S."/>
            <person name="Jogler M."/>
            <person name="Boedeker C."/>
            <person name="Pinto D."/>
            <person name="Vollmers J."/>
            <person name="Rivas-Marin E."/>
            <person name="Kohn T."/>
            <person name="Peeters S.H."/>
            <person name="Heuer A."/>
            <person name="Rast P."/>
            <person name="Oberbeckmann S."/>
            <person name="Bunk B."/>
            <person name="Jeske O."/>
            <person name="Meyerdierks A."/>
            <person name="Storesund J.E."/>
            <person name="Kallscheuer N."/>
            <person name="Luecker S."/>
            <person name="Lage O.M."/>
            <person name="Pohl T."/>
            <person name="Merkel B.J."/>
            <person name="Hornburger P."/>
            <person name="Mueller R.-W."/>
            <person name="Bruemmer F."/>
            <person name="Labrenz M."/>
            <person name="Spormann A.M."/>
            <person name="Op den Camp H."/>
            <person name="Overmann J."/>
            <person name="Amann R."/>
            <person name="Jetten M.S.M."/>
            <person name="Mascher T."/>
            <person name="Medema M.H."/>
            <person name="Devos D.P."/>
            <person name="Kaster A.-K."/>
            <person name="Ovreas L."/>
            <person name="Rohde M."/>
            <person name="Galperin M.Y."/>
            <person name="Jogler C."/>
        </authorList>
    </citation>
    <scope>NUCLEOTIDE SEQUENCE [LARGE SCALE GENOMIC DNA]</scope>
    <source>
        <strain evidence="2 3">Mal52</strain>
    </source>
</reference>
<dbReference type="EMBL" id="CP036276">
    <property type="protein sequence ID" value="QDU44411.1"/>
    <property type="molecule type" value="Genomic_DNA"/>
</dbReference>
<feature type="transmembrane region" description="Helical" evidence="1">
    <location>
        <begin position="6"/>
        <end position="27"/>
    </location>
</feature>
<dbReference type="AlphaFoldDB" id="A0A517ZPN1"/>
<feature type="transmembrane region" description="Helical" evidence="1">
    <location>
        <begin position="39"/>
        <end position="58"/>
    </location>
</feature>
<dbReference type="RefSeq" id="WP_145376775.1">
    <property type="nucleotide sequence ID" value="NZ_CP036276.1"/>
</dbReference>
<dbReference type="Proteomes" id="UP000319383">
    <property type="component" value="Chromosome"/>
</dbReference>
<evidence type="ECO:0000256" key="1">
    <source>
        <dbReference type="SAM" id="Phobius"/>
    </source>
</evidence>
<gene>
    <name evidence="2" type="ORF">Mal52_28920</name>
</gene>
<evidence type="ECO:0000313" key="3">
    <source>
        <dbReference type="Proteomes" id="UP000319383"/>
    </source>
</evidence>
<keyword evidence="1" id="KW-0472">Membrane</keyword>
<keyword evidence="1" id="KW-0812">Transmembrane</keyword>